<sequence>MGDDQVYFGSLEHSINDGGARLDNAILSGNVNISTVESETLELAQASVEEQERHAETLRELEVKRRERSLTVPTDDGEVKLQLRALGHPICLFGEREADRRNRLRTLLARIEVDSDEHAKIKELLGNLENSSKRMRRDSTSVVGKKLRKDTFYTVAGKSLVKARRAIADFSWKHTTTRLKQQRQTQQDPDKLLEQEERILDLEDQFKTMTVYASQVGDRRPLSCCEFGGGGDQNIIGTGSFSGVGAIWERESCSKVCALHGHEDRIVDLCFRDDRAGENTLMVTASADETAKLWKVPSSKEEFETLKANSVKSMECEEQGGGEDPASEQANNEKDPEVPRVDPIGTFKGHAQRLSQISWHPIGNYVGTSSYDHTWRLWDVETTTEILLQEGHSYPVYAFAFHGDGSLALSGDLRGVTRLWDLRSGKSIDTLRGHVTQTLCADFSIDGYHVATGSGDHTARVWDLRQRRCLHVIPGHASLVSQTRFDKVTGCTLATSSFDGTCKLWTTSNLKLLSTLEAHDNKIMDMAISKTADTIMTCSYDRTWKFWGVSAYA</sequence>
<dbReference type="GO" id="GO:0046540">
    <property type="term" value="C:U4/U6 x U5 tri-snRNP complex"/>
    <property type="evidence" value="ECO:0007669"/>
    <property type="project" value="TreeGrafter"/>
</dbReference>
<reference evidence="6" key="1">
    <citation type="submission" date="2021-01" db="EMBL/GenBank/DDBJ databases">
        <authorList>
            <person name="Corre E."/>
            <person name="Pelletier E."/>
            <person name="Niang G."/>
            <person name="Scheremetjew M."/>
            <person name="Finn R."/>
            <person name="Kale V."/>
            <person name="Holt S."/>
            <person name="Cochrane G."/>
            <person name="Meng A."/>
            <person name="Brown T."/>
            <person name="Cohen L."/>
        </authorList>
    </citation>
    <scope>NUCLEOTIDE SEQUENCE</scope>
    <source>
        <strain evidence="6">NY070348D</strain>
    </source>
</reference>
<feature type="repeat" description="WD" evidence="3">
    <location>
        <begin position="431"/>
        <end position="472"/>
    </location>
</feature>
<dbReference type="InterPro" id="IPR014906">
    <property type="entry name" value="PRP4-like"/>
</dbReference>
<dbReference type="InterPro" id="IPR020472">
    <property type="entry name" value="WD40_PAC1"/>
</dbReference>
<feature type="repeat" description="WD" evidence="3">
    <location>
        <begin position="389"/>
        <end position="430"/>
    </location>
</feature>
<feature type="compositionally biased region" description="Basic and acidic residues" evidence="4">
    <location>
        <begin position="331"/>
        <end position="340"/>
    </location>
</feature>
<dbReference type="GO" id="GO:0017070">
    <property type="term" value="F:U6 snRNA binding"/>
    <property type="evidence" value="ECO:0007669"/>
    <property type="project" value="TreeGrafter"/>
</dbReference>
<dbReference type="PRINTS" id="PR00320">
    <property type="entry name" value="GPROTEINBRPT"/>
</dbReference>
<evidence type="ECO:0000256" key="3">
    <source>
        <dbReference type="PROSITE-ProRule" id="PRU00221"/>
    </source>
</evidence>
<feature type="repeat" description="WD" evidence="3">
    <location>
        <begin position="473"/>
        <end position="515"/>
    </location>
</feature>
<evidence type="ECO:0000313" key="6">
    <source>
        <dbReference type="EMBL" id="CAD9678240.1"/>
    </source>
</evidence>
<dbReference type="PROSITE" id="PS00678">
    <property type="entry name" value="WD_REPEATS_1"/>
    <property type="match status" value="2"/>
</dbReference>
<dbReference type="EMBL" id="HBHK01009769">
    <property type="protein sequence ID" value="CAD9678240.1"/>
    <property type="molecule type" value="Transcribed_RNA"/>
</dbReference>
<dbReference type="FunFam" id="2.130.10.10:FF:000411">
    <property type="entry name" value="U4/U6 small nuclear ribonucleoprotein Prp4"/>
    <property type="match status" value="1"/>
</dbReference>
<dbReference type="Pfam" id="PF00400">
    <property type="entry name" value="WD40"/>
    <property type="match status" value="6"/>
</dbReference>
<dbReference type="Pfam" id="PF08799">
    <property type="entry name" value="PRP4"/>
    <property type="match status" value="1"/>
</dbReference>
<dbReference type="SMART" id="SM00320">
    <property type="entry name" value="WD40"/>
    <property type="match status" value="7"/>
</dbReference>
<feature type="repeat" description="WD" evidence="3">
    <location>
        <begin position="516"/>
        <end position="553"/>
    </location>
</feature>
<evidence type="ECO:0000256" key="4">
    <source>
        <dbReference type="SAM" id="MobiDB-lite"/>
    </source>
</evidence>
<dbReference type="CDD" id="cd00200">
    <property type="entry name" value="WD40"/>
    <property type="match status" value="1"/>
</dbReference>
<dbReference type="SUPFAM" id="SSF158230">
    <property type="entry name" value="PRP4-like"/>
    <property type="match status" value="1"/>
</dbReference>
<keyword evidence="2" id="KW-0677">Repeat</keyword>
<organism evidence="6">
    <name type="scientific">Mucochytrium quahogii</name>
    <dbReference type="NCBI Taxonomy" id="96639"/>
    <lineage>
        <taxon>Eukaryota</taxon>
        <taxon>Sar</taxon>
        <taxon>Stramenopiles</taxon>
        <taxon>Bigyra</taxon>
        <taxon>Labyrinthulomycetes</taxon>
        <taxon>Thraustochytrida</taxon>
        <taxon>Thraustochytriidae</taxon>
        <taxon>Mucochytrium</taxon>
    </lineage>
</organism>
<proteinExistence type="predicted"/>
<dbReference type="PROSITE" id="PS50294">
    <property type="entry name" value="WD_REPEATS_REGION"/>
    <property type="match status" value="5"/>
</dbReference>
<dbReference type="AlphaFoldDB" id="A0A7S2RR36"/>
<dbReference type="Gene3D" id="4.10.280.110">
    <property type="entry name" value="Pre-mRNA processing factor 4 domain"/>
    <property type="match status" value="1"/>
</dbReference>
<dbReference type="PROSITE" id="PS50082">
    <property type="entry name" value="WD_REPEATS_2"/>
    <property type="match status" value="6"/>
</dbReference>
<dbReference type="InterPro" id="IPR036285">
    <property type="entry name" value="PRP4-like_sf"/>
</dbReference>
<dbReference type="Gene3D" id="2.130.10.10">
    <property type="entry name" value="YVTN repeat-like/Quinoprotein amine dehydrogenase"/>
    <property type="match status" value="3"/>
</dbReference>
<dbReference type="InterPro" id="IPR019775">
    <property type="entry name" value="WD40_repeat_CS"/>
</dbReference>
<dbReference type="GO" id="GO:0000398">
    <property type="term" value="P:mRNA splicing, via spliceosome"/>
    <property type="evidence" value="ECO:0007669"/>
    <property type="project" value="TreeGrafter"/>
</dbReference>
<feature type="region of interest" description="Disordered" evidence="4">
    <location>
        <begin position="311"/>
        <end position="341"/>
    </location>
</feature>
<dbReference type="InterPro" id="IPR015943">
    <property type="entry name" value="WD40/YVTN_repeat-like_dom_sf"/>
</dbReference>
<dbReference type="SMART" id="SM00500">
    <property type="entry name" value="SFM"/>
    <property type="match status" value="1"/>
</dbReference>
<dbReference type="PANTHER" id="PTHR19846:SF0">
    <property type="entry name" value="PRE-MRNA PROCESSING FACTOR 4"/>
    <property type="match status" value="1"/>
</dbReference>
<name>A0A7S2RR36_9STRA</name>
<feature type="repeat" description="WD" evidence="3">
    <location>
        <begin position="259"/>
        <end position="304"/>
    </location>
</feature>
<feature type="domain" description="Pre-mRNA processing factor 4 (PRP4)-like" evidence="5">
    <location>
        <begin position="74"/>
        <end position="123"/>
    </location>
</feature>
<keyword evidence="1 3" id="KW-0853">WD repeat</keyword>
<dbReference type="GO" id="GO:0030621">
    <property type="term" value="F:U4 snRNA binding"/>
    <property type="evidence" value="ECO:0007669"/>
    <property type="project" value="TreeGrafter"/>
</dbReference>
<dbReference type="SUPFAM" id="SSF50978">
    <property type="entry name" value="WD40 repeat-like"/>
    <property type="match status" value="1"/>
</dbReference>
<evidence type="ECO:0000256" key="2">
    <source>
        <dbReference type="ARBA" id="ARBA00022737"/>
    </source>
</evidence>
<feature type="repeat" description="WD" evidence="3">
    <location>
        <begin position="347"/>
        <end position="388"/>
    </location>
</feature>
<dbReference type="PANTHER" id="PTHR19846">
    <property type="entry name" value="WD40 REPEAT PROTEIN"/>
    <property type="match status" value="1"/>
</dbReference>
<protein>
    <recommendedName>
        <fullName evidence="5">Pre-mRNA processing factor 4 (PRP4)-like domain-containing protein</fullName>
    </recommendedName>
</protein>
<gene>
    <name evidence="6" type="ORF">QSP1433_LOCUS6095</name>
</gene>
<dbReference type="InterPro" id="IPR001680">
    <property type="entry name" value="WD40_rpt"/>
</dbReference>
<evidence type="ECO:0000256" key="1">
    <source>
        <dbReference type="ARBA" id="ARBA00022574"/>
    </source>
</evidence>
<dbReference type="InterPro" id="IPR036322">
    <property type="entry name" value="WD40_repeat_dom_sf"/>
</dbReference>
<evidence type="ECO:0000259" key="5">
    <source>
        <dbReference type="SMART" id="SM00500"/>
    </source>
</evidence>
<accession>A0A7S2RR36</accession>